<organism evidence="1 4">
    <name type="scientific">Endocarpon pusillum (strain Z07020 / HMAS-L-300199)</name>
    <name type="common">Lichen-forming fungus</name>
    <dbReference type="NCBI Taxonomy" id="1263415"/>
    <lineage>
        <taxon>Eukaryota</taxon>
        <taxon>Fungi</taxon>
        <taxon>Dikarya</taxon>
        <taxon>Ascomycota</taxon>
        <taxon>Pezizomycotina</taxon>
        <taxon>Eurotiomycetes</taxon>
        <taxon>Chaetothyriomycetidae</taxon>
        <taxon>Verrucariales</taxon>
        <taxon>Verrucariaceae</taxon>
        <taxon>Endocarpon</taxon>
    </lineage>
</organism>
<reference evidence="4" key="2">
    <citation type="journal article" date="2014" name="BMC Genomics">
        <title>Genome characteristics reveal the impact of lichenization on lichen-forming fungus Endocarpon pusillum Hedwig (Verrucariales, Ascomycota).</title>
        <authorList>
            <person name="Wang Y.-Y."/>
            <person name="Liu B."/>
            <person name="Zhang X.-Y."/>
            <person name="Zhou Q.-M."/>
            <person name="Zhang T."/>
            <person name="Li H."/>
            <person name="Yu Y.-F."/>
            <person name="Zhang X.-L."/>
            <person name="Hao X.-Y."/>
            <person name="Wang M."/>
            <person name="Wang L."/>
            <person name="Wei J.-C."/>
        </authorList>
    </citation>
    <scope>NUCLEOTIDE SEQUENCE [LARGE SCALE GENOMIC DNA]</scope>
    <source>
        <strain evidence="4">Z07020 / HMAS-L-300199</strain>
    </source>
</reference>
<dbReference type="GO" id="GO:0003676">
    <property type="term" value="F:nucleic acid binding"/>
    <property type="evidence" value="ECO:0007669"/>
    <property type="project" value="InterPro"/>
</dbReference>
<dbReference type="Proteomes" id="UP000019373">
    <property type="component" value="Unassembled WGS sequence"/>
</dbReference>
<dbReference type="RefSeq" id="XP_007806318.1">
    <property type="nucleotide sequence ID" value="XM_007808127.1"/>
</dbReference>
<evidence type="ECO:0000313" key="3">
    <source>
        <dbReference type="EMBL" id="ERF74617.1"/>
    </source>
</evidence>
<dbReference type="Gene3D" id="3.30.420.10">
    <property type="entry name" value="Ribonuclease H-like superfamily/Ribonuclease H"/>
    <property type="match status" value="1"/>
</dbReference>
<sequence>MARSTAENIAHKHRDPLNNHELVRVVQPNKPVLTHDVRDLRVEYAEWATKEQENSAIFIFVDETYCHFGGHFRNKPKITKPKGADPHLYARFDPAEQFQLMVWGAIGLYEDEIKFPFWIWEPETEEDK</sequence>
<dbReference type="GeneID" id="19239616"/>
<dbReference type="HOGENOM" id="CLU_1959559_0_0_1"/>
<dbReference type="EMBL" id="KE721552">
    <property type="protein sequence ID" value="ERF68033.1"/>
    <property type="molecule type" value="Genomic_DNA"/>
</dbReference>
<evidence type="ECO:0000313" key="4">
    <source>
        <dbReference type="Proteomes" id="UP000019373"/>
    </source>
</evidence>
<dbReference type="AlphaFoldDB" id="U1G7R4"/>
<dbReference type="GeneID" id="19235808"/>
<name>U1G7R4_ENDPU</name>
<dbReference type="OrthoDB" id="5410741at2759"/>
<evidence type="ECO:0000313" key="1">
    <source>
        <dbReference type="EMBL" id="ERF68033.1"/>
    </source>
</evidence>
<dbReference type="RefSeq" id="XP_007805789.1">
    <property type="nucleotide sequence ID" value="XM_007807598.1"/>
</dbReference>
<dbReference type="EMBL" id="KE721515">
    <property type="protein sequence ID" value="ERF68563.1"/>
    <property type="molecule type" value="Genomic_DNA"/>
</dbReference>
<gene>
    <name evidence="3" type="ORF">EPUS_00747</name>
    <name evidence="2" type="ORF">EPUS_04661</name>
    <name evidence="1" type="ORF">EPUS_06423</name>
</gene>
<dbReference type="RefSeq" id="XP_007799718.1">
    <property type="nucleotide sequence ID" value="XM_007801527.1"/>
</dbReference>
<dbReference type="EMBL" id="KE720872">
    <property type="protein sequence ID" value="ERF74617.1"/>
    <property type="molecule type" value="Genomic_DNA"/>
</dbReference>
<evidence type="ECO:0000313" key="2">
    <source>
        <dbReference type="EMBL" id="ERF68563.1"/>
    </source>
</evidence>
<accession>U1G7R4</accession>
<protein>
    <submittedName>
        <fullName evidence="1">Uncharacterized protein</fullName>
    </submittedName>
</protein>
<dbReference type="GeneID" id="19241363"/>
<keyword evidence="4" id="KW-1185">Reference proteome</keyword>
<reference evidence="1" key="1">
    <citation type="submission" date="2013-03" db="EMBL/GenBank/DDBJ databases">
        <title>The first genome analysis of lichen-forming fungus Endocarpon pusillum provides insight into symbiosis.</title>
        <authorList>
            <person name="Wang Y.-Y."/>
        </authorList>
    </citation>
    <scope>NUCLEOTIDE SEQUENCE</scope>
    <source>
        <strain evidence="1">Z07020</strain>
    </source>
</reference>
<dbReference type="InterPro" id="IPR036397">
    <property type="entry name" value="RNaseH_sf"/>
</dbReference>
<proteinExistence type="predicted"/>